<organism evidence="1 2">
    <name type="scientific">Silvimonas iriomotensis</name>
    <dbReference type="NCBI Taxonomy" id="449662"/>
    <lineage>
        <taxon>Bacteria</taxon>
        <taxon>Pseudomonadati</taxon>
        <taxon>Pseudomonadota</taxon>
        <taxon>Betaproteobacteria</taxon>
        <taxon>Neisseriales</taxon>
        <taxon>Chitinibacteraceae</taxon>
        <taxon>Silvimonas</taxon>
    </lineage>
</organism>
<reference evidence="2" key="1">
    <citation type="journal article" date="2019" name="Int. J. Syst. Evol. Microbiol.">
        <title>The Global Catalogue of Microorganisms (GCM) 10K type strain sequencing project: providing services to taxonomists for standard genome sequencing and annotation.</title>
        <authorList>
            <consortium name="The Broad Institute Genomics Platform"/>
            <consortium name="The Broad Institute Genome Sequencing Center for Infectious Disease"/>
            <person name="Wu L."/>
            <person name="Ma J."/>
        </authorList>
    </citation>
    <scope>NUCLEOTIDE SEQUENCE [LARGE SCALE GENOMIC DNA]</scope>
    <source>
        <strain evidence="2">CGMCC 1.8859</strain>
    </source>
</reference>
<dbReference type="EMBL" id="BMLX01000001">
    <property type="protein sequence ID" value="GGP19078.1"/>
    <property type="molecule type" value="Genomic_DNA"/>
</dbReference>
<dbReference type="Proteomes" id="UP000637267">
    <property type="component" value="Unassembled WGS sequence"/>
</dbReference>
<protein>
    <submittedName>
        <fullName evidence="1">Uncharacterized protein</fullName>
    </submittedName>
</protein>
<keyword evidence="2" id="KW-1185">Reference proteome</keyword>
<gene>
    <name evidence="1" type="ORF">GCM10010970_08830</name>
</gene>
<name>A0ABQ2P680_9NEIS</name>
<comment type="caution">
    <text evidence="1">The sequence shown here is derived from an EMBL/GenBank/DDBJ whole genome shotgun (WGS) entry which is preliminary data.</text>
</comment>
<proteinExistence type="predicted"/>
<evidence type="ECO:0000313" key="1">
    <source>
        <dbReference type="EMBL" id="GGP19078.1"/>
    </source>
</evidence>
<accession>A0ABQ2P680</accession>
<sequence length="72" mass="7652">MTEGTSFENPSAAFNADVAMTSATMAMASQTQFIVPLLFLRKADSTNRPDIRQDASLAGFGLTLAAGIRQAR</sequence>
<evidence type="ECO:0000313" key="2">
    <source>
        <dbReference type="Proteomes" id="UP000637267"/>
    </source>
</evidence>